<reference evidence="9" key="1">
    <citation type="submission" date="2020-02" db="EMBL/GenBank/DDBJ databases">
        <authorList>
            <person name="Meier V. D."/>
        </authorList>
    </citation>
    <scope>NUCLEOTIDE SEQUENCE</scope>
    <source>
        <strain evidence="9">AVDCRST_MAG49</strain>
    </source>
</reference>
<dbReference type="Gene3D" id="3.40.50.620">
    <property type="entry name" value="HUPs"/>
    <property type="match status" value="1"/>
</dbReference>
<dbReference type="PRINTS" id="PR00097">
    <property type="entry name" value="ANTSNTHASEII"/>
</dbReference>
<keyword evidence="6" id="KW-0315">Glutamine amidotransferase</keyword>
<dbReference type="GO" id="GO:0005524">
    <property type="term" value="F:ATP binding"/>
    <property type="evidence" value="ECO:0007669"/>
    <property type="project" value="UniProtKB-UniRule"/>
</dbReference>
<keyword evidence="5 7" id="KW-0067">ATP-binding</keyword>
<proteinExistence type="predicted"/>
<keyword evidence="3 7" id="KW-0332">GMP biosynthesis</keyword>
<keyword evidence="2 7" id="KW-0547">Nucleotide-binding</keyword>
<name>A0A6J4TXL3_9BACT</name>
<dbReference type="NCBIfam" id="TIGR00888">
    <property type="entry name" value="guaA_Nterm"/>
    <property type="match status" value="1"/>
</dbReference>
<dbReference type="InterPro" id="IPR017926">
    <property type="entry name" value="GATASE"/>
</dbReference>
<dbReference type="CDD" id="cd01742">
    <property type="entry name" value="GATase1_GMP_Synthase"/>
    <property type="match status" value="1"/>
</dbReference>
<dbReference type="InterPro" id="IPR029062">
    <property type="entry name" value="Class_I_gatase-like"/>
</dbReference>
<feature type="domain" description="GMPS ATP-PPase" evidence="8">
    <location>
        <begin position="253"/>
        <end position="287"/>
    </location>
</feature>
<evidence type="ECO:0000256" key="4">
    <source>
        <dbReference type="ARBA" id="ARBA00022755"/>
    </source>
</evidence>
<dbReference type="Gene3D" id="3.40.50.880">
    <property type="match status" value="1"/>
</dbReference>
<dbReference type="InterPro" id="IPR004739">
    <property type="entry name" value="GMP_synth_GATase"/>
</dbReference>
<evidence type="ECO:0000256" key="3">
    <source>
        <dbReference type="ARBA" id="ARBA00022749"/>
    </source>
</evidence>
<dbReference type="PANTHER" id="PTHR11922:SF2">
    <property type="entry name" value="GMP SYNTHASE [GLUTAMINE-HYDROLYZING]"/>
    <property type="match status" value="1"/>
</dbReference>
<evidence type="ECO:0000256" key="1">
    <source>
        <dbReference type="ARBA" id="ARBA00022598"/>
    </source>
</evidence>
<dbReference type="Pfam" id="PF00117">
    <property type="entry name" value="GATase"/>
    <property type="match status" value="1"/>
</dbReference>
<keyword evidence="4 7" id="KW-0658">Purine biosynthesis</keyword>
<organism evidence="9">
    <name type="scientific">uncultured Thermomicrobiales bacterium</name>
    <dbReference type="NCBI Taxonomy" id="1645740"/>
    <lineage>
        <taxon>Bacteria</taxon>
        <taxon>Pseudomonadati</taxon>
        <taxon>Thermomicrobiota</taxon>
        <taxon>Thermomicrobia</taxon>
        <taxon>Thermomicrobiales</taxon>
        <taxon>environmental samples</taxon>
    </lineage>
</organism>
<evidence type="ECO:0000259" key="8">
    <source>
        <dbReference type="PROSITE" id="PS51553"/>
    </source>
</evidence>
<dbReference type="FunFam" id="3.40.50.880:FF:000001">
    <property type="entry name" value="GMP synthase [glutamine-hydrolyzing]"/>
    <property type="match status" value="1"/>
</dbReference>
<dbReference type="GO" id="GO:0016740">
    <property type="term" value="F:transferase activity"/>
    <property type="evidence" value="ECO:0007669"/>
    <property type="project" value="UniProtKB-KW"/>
</dbReference>
<dbReference type="PROSITE" id="PS51553">
    <property type="entry name" value="GMPS_ATP_PPASE"/>
    <property type="match status" value="1"/>
</dbReference>
<protein>
    <submittedName>
        <fullName evidence="9">GMP synthase [glutamine-hydrolyzing], amidotransferase subunit / GMP synthase [glutamine-hydrolyzing], ATP pyrophosphatase subunit</fullName>
        <ecNumber evidence="9">6.3.5.2</ecNumber>
    </submittedName>
</protein>
<keyword evidence="1 9" id="KW-0436">Ligase</keyword>
<accession>A0A6J4TXL3</accession>
<dbReference type="InterPro" id="IPR025777">
    <property type="entry name" value="GMPS_ATP_PPase_dom"/>
</dbReference>
<dbReference type="PRINTS" id="PR00096">
    <property type="entry name" value="GATASE"/>
</dbReference>
<evidence type="ECO:0000313" key="9">
    <source>
        <dbReference type="EMBL" id="CAA9534437.1"/>
    </source>
</evidence>
<dbReference type="EC" id="6.3.5.2" evidence="9"/>
<dbReference type="PANTHER" id="PTHR11922">
    <property type="entry name" value="GMP SYNTHASE-RELATED"/>
    <property type="match status" value="1"/>
</dbReference>
<gene>
    <name evidence="9" type="ORF">AVDCRST_MAG49-154</name>
</gene>
<dbReference type="InterPro" id="IPR014729">
    <property type="entry name" value="Rossmann-like_a/b/a_fold"/>
</dbReference>
<sequence length="287" mass="29587">MGDTFGLTDRPAPGAAVAAVGEAEGTLAIDPTEGEVRTVEPPIAEAAHLLGADGSGTVAVDAVVVLDFGSQYSQLITRRVREAGVYCELVPHDAPWADIAALRPKGVILSGGPASVYEPGAPQLPGWVLAEGLPTLGICYGMQLLARALGGTVAPADHREYGPATIAVETEVPSPLFAGLPPELAVWMSHGDHIDSLPPGFAVLARSANSPVAAMGRDGLIGLQFHPEVAHTPLGATLLRNFLVEVCGCRPDWTAASFVEAATREIRERVGDGRVLLGLSGGVDSSV</sequence>
<dbReference type="AlphaFoldDB" id="A0A6J4TXL3"/>
<feature type="non-terminal residue" evidence="9">
    <location>
        <position position="287"/>
    </location>
</feature>
<keyword evidence="9" id="KW-0808">Transferase</keyword>
<evidence type="ECO:0000256" key="7">
    <source>
        <dbReference type="PROSITE-ProRule" id="PRU00886"/>
    </source>
</evidence>
<dbReference type="PRINTS" id="PR00099">
    <property type="entry name" value="CPSGATASE"/>
</dbReference>
<dbReference type="SUPFAM" id="SSF52317">
    <property type="entry name" value="Class I glutamine amidotransferase-like"/>
    <property type="match status" value="1"/>
</dbReference>
<evidence type="ECO:0000256" key="5">
    <source>
        <dbReference type="ARBA" id="ARBA00022840"/>
    </source>
</evidence>
<dbReference type="PROSITE" id="PS51273">
    <property type="entry name" value="GATASE_TYPE_1"/>
    <property type="match status" value="1"/>
</dbReference>
<dbReference type="GO" id="GO:0003921">
    <property type="term" value="F:GMP synthase activity"/>
    <property type="evidence" value="ECO:0007669"/>
    <property type="project" value="InterPro"/>
</dbReference>
<feature type="binding site" evidence="7">
    <location>
        <begin position="280"/>
        <end position="286"/>
    </location>
    <ligand>
        <name>ATP</name>
        <dbReference type="ChEBI" id="CHEBI:30616"/>
    </ligand>
</feature>
<dbReference type="EMBL" id="CADCWG010000011">
    <property type="protein sequence ID" value="CAA9534437.1"/>
    <property type="molecule type" value="Genomic_DNA"/>
</dbReference>
<dbReference type="GO" id="GO:0005829">
    <property type="term" value="C:cytosol"/>
    <property type="evidence" value="ECO:0007669"/>
    <property type="project" value="TreeGrafter"/>
</dbReference>
<evidence type="ECO:0000256" key="2">
    <source>
        <dbReference type="ARBA" id="ARBA00022741"/>
    </source>
</evidence>
<evidence type="ECO:0000256" key="6">
    <source>
        <dbReference type="ARBA" id="ARBA00022962"/>
    </source>
</evidence>